<organism evidence="1">
    <name type="scientific">Anguilla anguilla</name>
    <name type="common">European freshwater eel</name>
    <name type="synonym">Muraena anguilla</name>
    <dbReference type="NCBI Taxonomy" id="7936"/>
    <lineage>
        <taxon>Eukaryota</taxon>
        <taxon>Metazoa</taxon>
        <taxon>Chordata</taxon>
        <taxon>Craniata</taxon>
        <taxon>Vertebrata</taxon>
        <taxon>Euteleostomi</taxon>
        <taxon>Actinopterygii</taxon>
        <taxon>Neopterygii</taxon>
        <taxon>Teleostei</taxon>
        <taxon>Anguilliformes</taxon>
        <taxon>Anguillidae</taxon>
        <taxon>Anguilla</taxon>
    </lineage>
</organism>
<proteinExistence type="predicted"/>
<dbReference type="EMBL" id="GBXM01036330">
    <property type="protein sequence ID" value="JAH72247.1"/>
    <property type="molecule type" value="Transcribed_RNA"/>
</dbReference>
<name>A0A0E9V2K3_ANGAN</name>
<reference evidence="1" key="2">
    <citation type="journal article" date="2015" name="Fish Shellfish Immunol.">
        <title>Early steps in the European eel (Anguilla anguilla)-Vibrio vulnificus interaction in the gills: Role of the RtxA13 toxin.</title>
        <authorList>
            <person name="Callol A."/>
            <person name="Pajuelo D."/>
            <person name="Ebbesson L."/>
            <person name="Teles M."/>
            <person name="MacKenzie S."/>
            <person name="Amaro C."/>
        </authorList>
    </citation>
    <scope>NUCLEOTIDE SEQUENCE</scope>
</reference>
<accession>A0A0E9V2K3</accession>
<dbReference type="AlphaFoldDB" id="A0A0E9V2K3"/>
<protein>
    <submittedName>
        <fullName evidence="1">Uncharacterized protein</fullName>
    </submittedName>
</protein>
<evidence type="ECO:0000313" key="1">
    <source>
        <dbReference type="EMBL" id="JAH72247.1"/>
    </source>
</evidence>
<reference evidence="1" key="1">
    <citation type="submission" date="2014-11" db="EMBL/GenBank/DDBJ databases">
        <authorList>
            <person name="Amaro Gonzalez C."/>
        </authorList>
    </citation>
    <scope>NUCLEOTIDE SEQUENCE</scope>
</reference>
<sequence length="54" mass="6080">MSLNLYFCFNRYIDIVVTDGKAIAKARNSATLVGLFFFPPAFALHFGIHCYCTT</sequence>